<dbReference type="SUPFAM" id="SSF52540">
    <property type="entry name" value="P-loop containing nucleoside triphosphate hydrolases"/>
    <property type="match status" value="1"/>
</dbReference>
<feature type="transmembrane region" description="Helical" evidence="14">
    <location>
        <begin position="124"/>
        <end position="147"/>
    </location>
</feature>
<dbReference type="GO" id="GO:0140359">
    <property type="term" value="F:ABC-type transporter activity"/>
    <property type="evidence" value="ECO:0007669"/>
    <property type="project" value="InterPro"/>
</dbReference>
<dbReference type="SMART" id="SM00564">
    <property type="entry name" value="PQQ"/>
    <property type="match status" value="4"/>
</dbReference>
<feature type="compositionally biased region" description="Polar residues" evidence="13">
    <location>
        <begin position="280"/>
        <end position="293"/>
    </location>
</feature>
<comment type="caution">
    <text evidence="17">The sequence shown here is derived from an EMBL/GenBank/DDBJ whole genome shotgun (WGS) entry which is preliminary data.</text>
</comment>
<dbReference type="InterPro" id="IPR013525">
    <property type="entry name" value="ABC2_TM"/>
</dbReference>
<evidence type="ECO:0000256" key="1">
    <source>
        <dbReference type="ARBA" id="ARBA00004141"/>
    </source>
</evidence>
<dbReference type="InterPro" id="IPR011990">
    <property type="entry name" value="TPR-like_helical_dom_sf"/>
</dbReference>
<keyword evidence="7 14" id="KW-1133">Transmembrane helix</keyword>
<gene>
    <name evidence="17" type="ORF">C1SCF055_LOCUS515</name>
</gene>
<dbReference type="InterPro" id="IPR036249">
    <property type="entry name" value="Thioredoxin-like_sf"/>
</dbReference>
<evidence type="ECO:0000256" key="3">
    <source>
        <dbReference type="ARBA" id="ARBA00012825"/>
    </source>
</evidence>
<sequence>MATTAPVSTVAATDSPSWLVVGTLCRRELVRFFRQRNRVVGAIGQPTLFWILFGAGLGPSFQLPGMENSSISYREYFFPGTLVLILLFTAIFSTISIIEDRREGFLQSVLVAPITRWSMVMGKLLGASTIAVAQGLLFLLLGLTIGLQFSPLVLLAIVAFLFVLSLALSALGFVIAWQLDSTQGFHAVMSMFLLPMWLLSGAFFPATEGVLGWLVRFNPLSYGVAGLRQLLYFHAPQSLPPDTPSLALCVTVTVAFALVAFVAAWFSAGRRCGSAEQGGAPNQSGGNSSTASIDNYDESDSGLPVVPPLTSAGLEVGPYDLLDIEGQPFDESTLNGEVYVVDFFFTTCPVQCPKLSQAFERLQSQLGDKGLRLVSVSVDPTNDTPEVLQQYAKKYNAKPDQWTFLTGEREEIERVAHEVFRVPLQDRLHTEKFILVDRQGEIVDFYNGLEVDSPIVSSSIMESLFADLPLAKIWVVEFSWRTLPTVNAVLNALATVLLIVGFVHIKRGNITAHRNTMLTAFAVSVAFLVCYLFYHASLRAETGEAGVKFQGPSPIREMYLIVLITHVVLAAAVPILALRTIYLGLRDRRLQHRRWARWTFPIWLYVSVTGVFIYIMLYHFNQVVDMIVARRRTWPTAVLASLVLIAITTAHAGAQVFLTPGASLSDAIYLPEADSTVRAHLERVQAFRDAGQWNEVIETLRQVMEGQNGQLIQLSDHHWGNIPEYCHQQLAGLPEEALTIYRQQVDPQARQLYEQGIGQRDRQALLSLIDQHYCSSWGDDALYALGELLIEEGDFGLARAYLSQLVPTPPELQGTAPPRKAYPDTDLDLAEIGARLILCSIFEGSTARAERELEQFRREPKPGEPPSAAGHPDAVGTMAGREVNLGETLAGLLEASPDWSAPVAARGWDTFAGNFRRDRIAQPLSAGIVWQWEHALPEVPALEASIARNYGFRPNRVAEDNESLLSYHPVVHNDLVLLNNEMQVLALDLKTGNPPWGLDDPVIFRDEEAAASRVSYRNSLGAPRYTMTVADDKLYVRMGSMITSGAGELASRRGRGYLLCLDLKAQARVVWKIIPEDPQWSFEGAPCVVGNDVFVAVRHSDVQHPRAHVDCYDARTGRKKWRQFVCGSDTVGHNQLSESTHTLLTVFRDTIYFNTNLGAVAALRTSDGHLKWVYQYKRASGEDLSVQAAHFYRDLTPCVYHSGQVFVAPSDSASILALDAVSGQRLWENGLAEDAIHLLGVGGGNLIASGDRLYWFSLEKEGKLADSRWTGEIPLAEHRRAVDGSNLHGGNLLVIDDKLLIAGSDKLVSLSAGTPRMTLENQDVQAVKQLNDAYGRITTELSKVIVGQHAVVEELLIALFARGHCLLVGVPGLAKTLMIHTLADSLALDFNRIQFTPDLMPSDITGTEVIEQNRTTGEREFRFLPGPIFANVILADEVNRTPPKTQAALLEAMQEHQVTIGGERHRMSEPFFVLATQNPIEQEGTYPLPEAQLDRFMFNVFVDYPDEEDELEIIKRTTSDVTVSPTPTLDAEQILHLQQIVRRVPVADHVLRYALQLTRLTRREKADVPDFINDYVSWGAGPRASQYLVLGAKARAVLHGRYYADIDDICAVALPVLRHRIMTNFNAEAEGLKPDDIVRRLIEFGYVAGMHKSPYHGFSIEFAEHREYVPGDDLRHVDWKVFGKTDKYYLKQYEEETNLVAYTVLDTSESMRYQGPDSPMSKLEYAQCIAAALSYLILQQQDSVGLVTFDRTIRNMVPAVGNPSHLKQLLHVMSQCEAVRKTATGPIFHELAERLKRRCVVLILSDLFDSVPSMMAGLKHFRHRRHDVIVFQVLDPAELDFPFRRTTMFKGMEQLPDVVTDPQSIRRAYLEELQRHIHEVRKGCRTHNVDYQLIRTDETLDIALSGFLSSRMARM</sequence>
<dbReference type="InterPro" id="IPR027417">
    <property type="entry name" value="P-loop_NTPase"/>
</dbReference>
<feature type="transmembrane region" description="Helical" evidence="14">
    <location>
        <begin position="77"/>
        <end position="98"/>
    </location>
</feature>
<dbReference type="Gene3D" id="1.10.8.80">
    <property type="entry name" value="Magnesium chelatase subunit I, C-Terminal domain"/>
    <property type="match status" value="1"/>
</dbReference>
<dbReference type="SUPFAM" id="SSF52833">
    <property type="entry name" value="Thioredoxin-like"/>
    <property type="match status" value="1"/>
</dbReference>
<keyword evidence="4 14" id="KW-0812">Transmembrane</keyword>
<dbReference type="Pfam" id="PF13360">
    <property type="entry name" value="PQQ_2"/>
    <property type="match status" value="1"/>
</dbReference>
<dbReference type="InterPro" id="IPR018391">
    <property type="entry name" value="PQQ_b-propeller_rpt"/>
</dbReference>
<feature type="compositionally biased region" description="Basic and acidic residues" evidence="13">
    <location>
        <begin position="852"/>
        <end position="862"/>
    </location>
</feature>
<dbReference type="Gene3D" id="3.40.30.10">
    <property type="entry name" value="Glutaredoxin"/>
    <property type="match status" value="1"/>
</dbReference>
<dbReference type="Pfam" id="PF01882">
    <property type="entry name" value="DUF58"/>
    <property type="match status" value="1"/>
</dbReference>
<dbReference type="EMBL" id="CAMXCT030000001">
    <property type="protein sequence ID" value="CAL4759237.1"/>
    <property type="molecule type" value="Genomic_DNA"/>
</dbReference>
<dbReference type="GO" id="GO:0016887">
    <property type="term" value="F:ATP hydrolysis activity"/>
    <property type="evidence" value="ECO:0007669"/>
    <property type="project" value="InterPro"/>
</dbReference>
<dbReference type="InterPro" id="IPR011703">
    <property type="entry name" value="ATPase_AAA-3"/>
</dbReference>
<protein>
    <recommendedName>
        <fullName evidence="3">magnesium chelatase</fullName>
        <ecNumber evidence="3">6.6.1.1</ecNumber>
    </recommendedName>
</protein>
<dbReference type="GO" id="GO:0016851">
    <property type="term" value="F:magnesium chelatase activity"/>
    <property type="evidence" value="ECO:0007669"/>
    <property type="project" value="UniProtKB-EC"/>
</dbReference>
<accession>A0A9P1BFT6</accession>
<comment type="similarity">
    <text evidence="2">Belongs to the SCO1/2 family.</text>
</comment>
<dbReference type="Pfam" id="PF01061">
    <property type="entry name" value="ABC2_membrane"/>
    <property type="match status" value="1"/>
</dbReference>
<feature type="transmembrane region" description="Helical" evidence="14">
    <location>
        <begin position="602"/>
        <end position="621"/>
    </location>
</feature>
<dbReference type="PANTHER" id="PTHR42759">
    <property type="entry name" value="MOXR FAMILY PROTEIN"/>
    <property type="match status" value="1"/>
</dbReference>
<dbReference type="Gene3D" id="3.40.50.410">
    <property type="entry name" value="von Willebrand factor, type A domain"/>
    <property type="match status" value="1"/>
</dbReference>
<evidence type="ECO:0000256" key="5">
    <source>
        <dbReference type="ARBA" id="ARBA00022741"/>
    </source>
</evidence>
<dbReference type="InterPro" id="IPR050764">
    <property type="entry name" value="CbbQ/NirQ/NorQ/GpvN"/>
</dbReference>
<feature type="transmembrane region" description="Helical" evidence="14">
    <location>
        <begin position="245"/>
        <end position="266"/>
    </location>
</feature>
<dbReference type="Pfam" id="PF17863">
    <property type="entry name" value="AAA_lid_2"/>
    <property type="match status" value="1"/>
</dbReference>
<evidence type="ECO:0000256" key="4">
    <source>
        <dbReference type="ARBA" id="ARBA00022692"/>
    </source>
</evidence>
<organism evidence="17">
    <name type="scientific">Cladocopium goreaui</name>
    <dbReference type="NCBI Taxonomy" id="2562237"/>
    <lineage>
        <taxon>Eukaryota</taxon>
        <taxon>Sar</taxon>
        <taxon>Alveolata</taxon>
        <taxon>Dinophyceae</taxon>
        <taxon>Suessiales</taxon>
        <taxon>Symbiodiniaceae</taxon>
        <taxon>Cladocopium</taxon>
    </lineage>
</organism>
<feature type="transmembrane region" description="Helical" evidence="14">
    <location>
        <begin position="558"/>
        <end position="582"/>
    </location>
</feature>
<dbReference type="CDD" id="cd00009">
    <property type="entry name" value="AAA"/>
    <property type="match status" value="1"/>
</dbReference>
<dbReference type="Pfam" id="PF07726">
    <property type="entry name" value="AAA_3"/>
    <property type="match status" value="1"/>
</dbReference>
<dbReference type="SUPFAM" id="SSF50998">
    <property type="entry name" value="Quinoprotein alcohol dehydrogenase-like"/>
    <property type="match status" value="1"/>
</dbReference>
<dbReference type="Pfam" id="PF04238">
    <property type="entry name" value="DUF420"/>
    <property type="match status" value="1"/>
</dbReference>
<dbReference type="InterPro" id="IPR002881">
    <property type="entry name" value="DUF58"/>
</dbReference>
<dbReference type="FunFam" id="3.40.50.300:FF:000640">
    <property type="entry name" value="MoxR family ATPase"/>
    <property type="match status" value="1"/>
</dbReference>
<evidence type="ECO:0000256" key="14">
    <source>
        <dbReference type="SAM" id="Phobius"/>
    </source>
</evidence>
<feature type="domain" description="Thioredoxin" evidence="16">
    <location>
        <begin position="310"/>
        <end position="466"/>
    </location>
</feature>
<dbReference type="InterPro" id="IPR002372">
    <property type="entry name" value="PQQ_rpt_dom"/>
</dbReference>
<evidence type="ECO:0000256" key="2">
    <source>
        <dbReference type="ARBA" id="ARBA00010996"/>
    </source>
</evidence>
<evidence type="ECO:0000256" key="6">
    <source>
        <dbReference type="ARBA" id="ARBA00022840"/>
    </source>
</evidence>
<comment type="subcellular location">
    <subcellularLocation>
        <location evidence="1">Membrane</location>
        <topology evidence="1">Multi-pass membrane protein</topology>
    </subcellularLocation>
</comment>
<evidence type="ECO:0000313" key="18">
    <source>
        <dbReference type="EMBL" id="CAL4759237.1"/>
    </source>
</evidence>
<evidence type="ECO:0000256" key="7">
    <source>
        <dbReference type="ARBA" id="ARBA00022989"/>
    </source>
</evidence>
<feature type="transmembrane region" description="Helical" evidence="14">
    <location>
        <begin position="153"/>
        <end position="177"/>
    </location>
</feature>
<dbReference type="InterPro" id="IPR003782">
    <property type="entry name" value="SCO1/SenC"/>
</dbReference>
<dbReference type="InterPro" id="IPR013766">
    <property type="entry name" value="Thioredoxin_domain"/>
</dbReference>
<dbReference type="EMBL" id="CAMXCT020000001">
    <property type="protein sequence ID" value="CAL1125300.1"/>
    <property type="molecule type" value="Genomic_DNA"/>
</dbReference>
<feature type="transmembrane region" description="Helical" evidence="14">
    <location>
        <begin position="517"/>
        <end position="537"/>
    </location>
</feature>
<dbReference type="Gene3D" id="3.40.50.300">
    <property type="entry name" value="P-loop containing nucleotide triphosphate hydrolases"/>
    <property type="match status" value="1"/>
</dbReference>
<dbReference type="EC" id="6.6.1.1" evidence="3"/>
<dbReference type="InterPro" id="IPR041628">
    <property type="entry name" value="ChlI/MoxR_AAA_lid"/>
</dbReference>
<dbReference type="PROSITE" id="PS51352">
    <property type="entry name" value="THIOREDOXIN_2"/>
    <property type="match status" value="1"/>
</dbReference>
<evidence type="ECO:0000256" key="12">
    <source>
        <dbReference type="PIRSR" id="PIRSR603782-2"/>
    </source>
</evidence>
<feature type="domain" description="ABC transmembrane type-2" evidence="15">
    <location>
        <begin position="37"/>
        <end position="271"/>
    </location>
</feature>
<dbReference type="GO" id="GO:0046872">
    <property type="term" value="F:metal ion binding"/>
    <property type="evidence" value="ECO:0007669"/>
    <property type="project" value="UniProtKB-KW"/>
</dbReference>
<reference evidence="18 19" key="2">
    <citation type="submission" date="2024-05" db="EMBL/GenBank/DDBJ databases">
        <authorList>
            <person name="Chen Y."/>
            <person name="Shah S."/>
            <person name="Dougan E. K."/>
            <person name="Thang M."/>
            <person name="Chan C."/>
        </authorList>
    </citation>
    <scope>NUCLEOTIDE SEQUENCE [LARGE SCALE GENOMIC DNA]</scope>
</reference>
<dbReference type="Gene3D" id="1.25.40.10">
    <property type="entry name" value="Tetratricopeptide repeat domain"/>
    <property type="match status" value="1"/>
</dbReference>
<dbReference type="Proteomes" id="UP001152797">
    <property type="component" value="Unassembled WGS sequence"/>
</dbReference>
<keyword evidence="11" id="KW-0479">Metal-binding</keyword>
<feature type="binding site" evidence="11">
    <location>
        <position position="352"/>
    </location>
    <ligand>
        <name>Cu cation</name>
        <dbReference type="ChEBI" id="CHEBI:23378"/>
    </ligand>
</feature>
<feature type="transmembrane region" description="Helical" evidence="14">
    <location>
        <begin position="39"/>
        <end position="57"/>
    </location>
</feature>
<dbReference type="SUPFAM" id="SSF53300">
    <property type="entry name" value="vWA-like"/>
    <property type="match status" value="1"/>
</dbReference>
<dbReference type="PANTHER" id="PTHR42759:SF1">
    <property type="entry name" value="MAGNESIUM-CHELATASE SUBUNIT CHLD"/>
    <property type="match status" value="1"/>
</dbReference>
<keyword evidence="12" id="KW-1015">Disulfide bond</keyword>
<feature type="binding site" evidence="11">
    <location>
        <position position="348"/>
    </location>
    <ligand>
        <name>Cu cation</name>
        <dbReference type="ChEBI" id="CHEBI:23378"/>
    </ligand>
</feature>
<evidence type="ECO:0000259" key="16">
    <source>
        <dbReference type="PROSITE" id="PS51352"/>
    </source>
</evidence>
<comment type="pathway">
    <text evidence="10">Porphyrin-containing compound metabolism.</text>
</comment>
<dbReference type="GO" id="GO:0006950">
    <property type="term" value="P:response to stress"/>
    <property type="evidence" value="ECO:0007669"/>
    <property type="project" value="UniProtKB-ARBA"/>
</dbReference>
<feature type="disulfide bond" description="Redox-active" evidence="12">
    <location>
        <begin position="348"/>
        <end position="352"/>
    </location>
</feature>
<evidence type="ECO:0000313" key="19">
    <source>
        <dbReference type="Proteomes" id="UP001152797"/>
    </source>
</evidence>
<dbReference type="PROSITE" id="PS51012">
    <property type="entry name" value="ABC_TM2"/>
    <property type="match status" value="1"/>
</dbReference>
<reference evidence="17" key="1">
    <citation type="submission" date="2022-10" db="EMBL/GenBank/DDBJ databases">
        <authorList>
            <person name="Chen Y."/>
            <person name="Dougan E. K."/>
            <person name="Chan C."/>
            <person name="Rhodes N."/>
            <person name="Thang M."/>
        </authorList>
    </citation>
    <scope>NUCLEOTIDE SEQUENCE</scope>
</reference>
<evidence type="ECO:0000313" key="17">
    <source>
        <dbReference type="EMBL" id="CAI3971925.1"/>
    </source>
</evidence>
<keyword evidence="9 14" id="KW-0472">Membrane</keyword>
<keyword evidence="19" id="KW-1185">Reference proteome</keyword>
<feature type="transmembrane region" description="Helical" evidence="14">
    <location>
        <begin position="184"/>
        <end position="204"/>
    </location>
</feature>
<dbReference type="GO" id="GO:0016020">
    <property type="term" value="C:membrane"/>
    <property type="evidence" value="ECO:0007669"/>
    <property type="project" value="UniProtKB-SubCell"/>
</dbReference>
<dbReference type="InterPro" id="IPR011047">
    <property type="entry name" value="Quinoprotein_ADH-like_sf"/>
</dbReference>
<evidence type="ECO:0000259" key="15">
    <source>
        <dbReference type="PROSITE" id="PS51012"/>
    </source>
</evidence>
<dbReference type="Gene3D" id="2.130.10.10">
    <property type="entry name" value="YVTN repeat-like/Quinoprotein amine dehydrogenase"/>
    <property type="match status" value="1"/>
</dbReference>
<dbReference type="CDD" id="cd02968">
    <property type="entry name" value="SCO"/>
    <property type="match status" value="1"/>
</dbReference>
<evidence type="ECO:0000256" key="9">
    <source>
        <dbReference type="ARBA" id="ARBA00023136"/>
    </source>
</evidence>
<feature type="binding site" evidence="11">
    <location>
        <position position="429"/>
    </location>
    <ligand>
        <name>Cu cation</name>
        <dbReference type="ChEBI" id="CHEBI:23378"/>
    </ligand>
</feature>
<evidence type="ECO:0000256" key="13">
    <source>
        <dbReference type="SAM" id="MobiDB-lite"/>
    </source>
</evidence>
<dbReference type="OrthoDB" id="444631at2759"/>
<feature type="transmembrane region" description="Helical" evidence="14">
    <location>
        <begin position="488"/>
        <end position="505"/>
    </location>
</feature>
<dbReference type="InterPro" id="IPR015943">
    <property type="entry name" value="WD40/YVTN_repeat-like_dom_sf"/>
</dbReference>
<evidence type="ECO:0000256" key="11">
    <source>
        <dbReference type="PIRSR" id="PIRSR603782-1"/>
    </source>
</evidence>
<dbReference type="GO" id="GO:0005524">
    <property type="term" value="F:ATP binding"/>
    <property type="evidence" value="ECO:0007669"/>
    <property type="project" value="UniProtKB-KW"/>
</dbReference>
<keyword evidence="8 11" id="KW-0186">Copper</keyword>
<feature type="transmembrane region" description="Helical" evidence="14">
    <location>
        <begin position="633"/>
        <end position="654"/>
    </location>
</feature>
<dbReference type="InterPro" id="IPR047817">
    <property type="entry name" value="ABC2_TM_bact-type"/>
</dbReference>
<dbReference type="InterPro" id="IPR007352">
    <property type="entry name" value="DUF420"/>
</dbReference>
<evidence type="ECO:0000256" key="8">
    <source>
        <dbReference type="ARBA" id="ARBA00023008"/>
    </source>
</evidence>
<feature type="region of interest" description="Disordered" evidence="13">
    <location>
        <begin position="852"/>
        <end position="876"/>
    </location>
</feature>
<proteinExistence type="inferred from homology"/>
<dbReference type="InterPro" id="IPR036465">
    <property type="entry name" value="vWFA_dom_sf"/>
</dbReference>
<dbReference type="EMBL" id="CAMXCT010000001">
    <property type="protein sequence ID" value="CAI3971925.1"/>
    <property type="molecule type" value="Genomic_DNA"/>
</dbReference>
<keyword evidence="5" id="KW-0547">Nucleotide-binding</keyword>
<keyword evidence="6" id="KW-0067">ATP-binding</keyword>
<name>A0A9P1BFT6_9DINO</name>
<evidence type="ECO:0000256" key="10">
    <source>
        <dbReference type="ARBA" id="ARBA00023444"/>
    </source>
</evidence>
<feature type="region of interest" description="Disordered" evidence="13">
    <location>
        <begin position="276"/>
        <end position="300"/>
    </location>
</feature>
<dbReference type="Pfam" id="PF02630">
    <property type="entry name" value="SCO1-SenC"/>
    <property type="match status" value="1"/>
</dbReference>